<proteinExistence type="predicted"/>
<reference evidence="1 2" key="1">
    <citation type="submission" date="2019-10" db="EMBL/GenBank/DDBJ databases">
        <authorList>
            <person name="Dong K."/>
        </authorList>
    </citation>
    <scope>NUCLEOTIDE SEQUENCE [LARGE SCALE GENOMIC DNA]</scope>
    <source>
        <strain evidence="2">dk4302</strain>
    </source>
</reference>
<dbReference type="RefSeq" id="WP_153511750.1">
    <property type="nucleotide sequence ID" value="NZ_CP045652.1"/>
</dbReference>
<name>A0A5Q0QBH3_9SPHI</name>
<organism evidence="1 2">
    <name type="scientific">Sphingobacterium zhuxiongii</name>
    <dbReference type="NCBI Taxonomy" id="2662364"/>
    <lineage>
        <taxon>Bacteria</taxon>
        <taxon>Pseudomonadati</taxon>
        <taxon>Bacteroidota</taxon>
        <taxon>Sphingobacteriia</taxon>
        <taxon>Sphingobacteriales</taxon>
        <taxon>Sphingobacteriaceae</taxon>
        <taxon>Sphingobacterium</taxon>
    </lineage>
</organism>
<dbReference type="AlphaFoldDB" id="A0A5Q0QBH3"/>
<sequence length="162" mass="19055">MGPLIVYYKNKVLTIAIKSLKQGFGLDIYMLTGKDRRTFYLFQKVGNKWTHTSGELPSILIEAMIDALILRYNFGVVKVFWFRGQRQIVEVYHPNGGGGWVIKINYYYMGSITYNPDGNRFRWYILNSSWLKEKHMLYFIELIKKGKIESPQAYRIAKSLHE</sequence>
<evidence type="ECO:0000313" key="2">
    <source>
        <dbReference type="Proteomes" id="UP000326921"/>
    </source>
</evidence>
<gene>
    <name evidence="1" type="ORF">GFH32_11505</name>
</gene>
<keyword evidence="2" id="KW-1185">Reference proteome</keyword>
<dbReference type="KEGG" id="sphe:GFH32_11505"/>
<dbReference type="Proteomes" id="UP000326921">
    <property type="component" value="Chromosome"/>
</dbReference>
<protein>
    <submittedName>
        <fullName evidence="1">Uncharacterized protein</fullName>
    </submittedName>
</protein>
<dbReference type="EMBL" id="CP045652">
    <property type="protein sequence ID" value="QGA26903.1"/>
    <property type="molecule type" value="Genomic_DNA"/>
</dbReference>
<accession>A0A5Q0QBH3</accession>
<evidence type="ECO:0000313" key="1">
    <source>
        <dbReference type="EMBL" id="QGA26903.1"/>
    </source>
</evidence>